<name>A0AAP0M382_9ROSI</name>
<evidence type="ECO:0000256" key="1">
    <source>
        <dbReference type="PROSITE-ProRule" id="PRU00176"/>
    </source>
</evidence>
<feature type="compositionally biased region" description="Basic residues" evidence="2">
    <location>
        <begin position="21"/>
        <end position="40"/>
    </location>
</feature>
<feature type="region of interest" description="Disordered" evidence="2">
    <location>
        <begin position="1"/>
        <end position="54"/>
    </location>
</feature>
<feature type="domain" description="RRM" evidence="3">
    <location>
        <begin position="50"/>
        <end position="128"/>
    </location>
</feature>
<organism evidence="4 5">
    <name type="scientific">Citrus x changshan-huyou</name>
    <dbReference type="NCBI Taxonomy" id="2935761"/>
    <lineage>
        <taxon>Eukaryota</taxon>
        <taxon>Viridiplantae</taxon>
        <taxon>Streptophyta</taxon>
        <taxon>Embryophyta</taxon>
        <taxon>Tracheophyta</taxon>
        <taxon>Spermatophyta</taxon>
        <taxon>Magnoliopsida</taxon>
        <taxon>eudicotyledons</taxon>
        <taxon>Gunneridae</taxon>
        <taxon>Pentapetalae</taxon>
        <taxon>rosids</taxon>
        <taxon>malvids</taxon>
        <taxon>Sapindales</taxon>
        <taxon>Rutaceae</taxon>
        <taxon>Aurantioideae</taxon>
        <taxon>Citrus</taxon>
    </lineage>
</organism>
<keyword evidence="5" id="KW-1185">Reference proteome</keyword>
<dbReference type="PANTHER" id="PTHR48034">
    <property type="entry name" value="TRANSFORMER-2 SEX-DETERMINING PROTEIN-RELATED"/>
    <property type="match status" value="1"/>
</dbReference>
<protein>
    <recommendedName>
        <fullName evidence="3">RRM domain-containing protein</fullName>
    </recommendedName>
</protein>
<keyword evidence="1" id="KW-0694">RNA-binding</keyword>
<accession>A0AAP0M382</accession>
<dbReference type="GO" id="GO:0003723">
    <property type="term" value="F:RNA binding"/>
    <property type="evidence" value="ECO:0007669"/>
    <property type="project" value="UniProtKB-UniRule"/>
</dbReference>
<proteinExistence type="predicted"/>
<dbReference type="PROSITE" id="PS50102">
    <property type="entry name" value="RRM"/>
    <property type="match status" value="1"/>
</dbReference>
<evidence type="ECO:0000313" key="4">
    <source>
        <dbReference type="EMBL" id="KAK9197799.1"/>
    </source>
</evidence>
<dbReference type="Proteomes" id="UP001428341">
    <property type="component" value="Unassembled WGS sequence"/>
</dbReference>
<dbReference type="InterPro" id="IPR050441">
    <property type="entry name" value="RBM"/>
</dbReference>
<dbReference type="InterPro" id="IPR012677">
    <property type="entry name" value="Nucleotide-bd_a/b_plait_sf"/>
</dbReference>
<evidence type="ECO:0000313" key="5">
    <source>
        <dbReference type="Proteomes" id="UP001428341"/>
    </source>
</evidence>
<dbReference type="InterPro" id="IPR000504">
    <property type="entry name" value="RRM_dom"/>
</dbReference>
<dbReference type="SMART" id="SM00360">
    <property type="entry name" value="RRM"/>
    <property type="match status" value="1"/>
</dbReference>
<gene>
    <name evidence="4" type="ORF">WN944_012982</name>
</gene>
<evidence type="ECO:0000256" key="2">
    <source>
        <dbReference type="SAM" id="MobiDB-lite"/>
    </source>
</evidence>
<dbReference type="SUPFAM" id="SSF54928">
    <property type="entry name" value="RNA-binding domain, RBD"/>
    <property type="match status" value="1"/>
</dbReference>
<dbReference type="InterPro" id="IPR035979">
    <property type="entry name" value="RBD_domain_sf"/>
</dbReference>
<dbReference type="Pfam" id="PF00076">
    <property type="entry name" value="RRM_1"/>
    <property type="match status" value="1"/>
</dbReference>
<dbReference type="AlphaFoldDB" id="A0AAP0M382"/>
<evidence type="ECO:0000259" key="3">
    <source>
        <dbReference type="PROSITE" id="PS50102"/>
    </source>
</evidence>
<dbReference type="EMBL" id="JBCGBO010000005">
    <property type="protein sequence ID" value="KAK9197799.1"/>
    <property type="molecule type" value="Genomic_DNA"/>
</dbReference>
<comment type="caution">
    <text evidence="4">The sequence shown here is derived from an EMBL/GenBank/DDBJ whole genome shotgun (WGS) entry which is preliminary data.</text>
</comment>
<reference evidence="4 5" key="1">
    <citation type="submission" date="2024-05" db="EMBL/GenBank/DDBJ databases">
        <title>Haplotype-resolved chromosome-level genome assembly of Huyou (Citrus changshanensis).</title>
        <authorList>
            <person name="Miao C."/>
            <person name="Chen W."/>
            <person name="Wu Y."/>
            <person name="Wang L."/>
            <person name="Zhao S."/>
            <person name="Grierson D."/>
            <person name="Xu C."/>
            <person name="Chen K."/>
        </authorList>
    </citation>
    <scope>NUCLEOTIDE SEQUENCE [LARGE SCALE GENOMIC DNA]</scope>
    <source>
        <strain evidence="4">01-14</strain>
        <tissue evidence="4">Leaf</tissue>
    </source>
</reference>
<dbReference type="Gene3D" id="3.30.70.330">
    <property type="match status" value="1"/>
</dbReference>
<sequence>MSSYSREGRAASPHNSVSPRRGQRSRSLSRSRRSRSRSRSRSPDAANPGNNLYVTGLSTRVTNADLEKFFGGEGKVTECHLVTDPRTRESRGFAFVTMETVEGADRCIKYLNRSVLEGRLITVEKAKRSRGRTPTPGHYHGLREKQRDITEILIQGTGKEDHVPHMVEEDHDPHMVGGTMTYLGDAGNGRCLLGAVVTVGRANQFHYSSDHL</sequence>